<comment type="caution">
    <text evidence="8">The sequence shown here is derived from an EMBL/GenBank/DDBJ whole genome shotgun (WGS) entry which is preliminary data.</text>
</comment>
<keyword evidence="2 6" id="KW-0812">Transmembrane</keyword>
<evidence type="ECO:0000256" key="6">
    <source>
        <dbReference type="HAMAP-Rule" id="MF_03102"/>
    </source>
</evidence>
<dbReference type="HAMAP" id="MF_03102">
    <property type="entry name" value="Mdm10"/>
    <property type="match status" value="1"/>
</dbReference>
<dbReference type="InterPro" id="IPR027539">
    <property type="entry name" value="Mdm10"/>
</dbReference>
<evidence type="ECO:0000256" key="3">
    <source>
        <dbReference type="ARBA" id="ARBA00022787"/>
    </source>
</evidence>
<evidence type="ECO:0000256" key="4">
    <source>
        <dbReference type="ARBA" id="ARBA00023128"/>
    </source>
</evidence>
<comment type="function">
    <text evidence="6">Component of the ERMES/MDM complex, which serves as a molecular tether to connect the endoplasmic reticulum and mitochondria. Components of this complex are involved in the control of mitochondrial shape and protein biogenesis and may function in phospholipid exchange. MDM10 is involved in the late assembly steps of the general translocase of the mitochondrial outer membrane (TOM complex). Functions in the TOM40-specific route of the assembly of outer membrane beta-barrel proteins, including the association of TOM40 with the receptor TOM22 and small TOM proteins. Can associate with the SAM(core) complex as well as the MDM12-MMM1 complex, both involved in late steps of the major beta-barrel assembly pathway, that is responsible for biogenesis of all outer membrane beta-barrel proteins. May act as a switch that shuttles between both complexes and channels precursor proteins into the TOM40-specific pathway. Plays a role in mitochondrial morphology and in the inheritance of mitochondria.</text>
</comment>
<dbReference type="Proteomes" id="UP000788993">
    <property type="component" value="Unassembled WGS sequence"/>
</dbReference>
<comment type="similarity">
    <text evidence="6">Belongs to the MDM10 family.</text>
</comment>
<comment type="subunit">
    <text evidence="6">Component of the ER-mitochondria encounter structure (ERMES) or MDM complex, composed of MMM1, MDM10, MDM12 and MDM34. Associates with the mitochondrial outer membrane sorting assembly machinery SAM(core) complex.</text>
</comment>
<evidence type="ECO:0000256" key="7">
    <source>
        <dbReference type="SAM" id="MobiDB-lite"/>
    </source>
</evidence>
<keyword evidence="3 6" id="KW-1000">Mitochondrion outer membrane</keyword>
<evidence type="ECO:0000313" key="9">
    <source>
        <dbReference type="Proteomes" id="UP000788993"/>
    </source>
</evidence>
<keyword evidence="4 6" id="KW-0496">Mitochondrion</keyword>
<dbReference type="GO" id="GO:0015914">
    <property type="term" value="P:phospholipid transport"/>
    <property type="evidence" value="ECO:0007669"/>
    <property type="project" value="TreeGrafter"/>
</dbReference>
<dbReference type="PANTHER" id="PTHR28035">
    <property type="entry name" value="MITOCHONDRIAL DISTRIBUTION AND MORPHOLOGY PROTEIN 10"/>
    <property type="match status" value="1"/>
</dbReference>
<feature type="compositionally biased region" description="Basic and acidic residues" evidence="7">
    <location>
        <begin position="69"/>
        <end position="79"/>
    </location>
</feature>
<gene>
    <name evidence="6" type="primary">MDM10</name>
    <name evidence="8" type="ORF">OGATHE_006086</name>
</gene>
<dbReference type="GO" id="GO:0070096">
    <property type="term" value="P:mitochondrial outer membrane translocase complex assembly"/>
    <property type="evidence" value="ECO:0007669"/>
    <property type="project" value="UniProtKB-UniRule"/>
</dbReference>
<name>A0A9P8NSQ5_9ASCO</name>
<evidence type="ECO:0000256" key="1">
    <source>
        <dbReference type="ARBA" id="ARBA00022452"/>
    </source>
</evidence>
<dbReference type="PANTHER" id="PTHR28035:SF1">
    <property type="entry name" value="MITOCHONDRIAL DISTRIBUTION AND MORPHOLOGY PROTEIN 10"/>
    <property type="match status" value="1"/>
</dbReference>
<dbReference type="Pfam" id="PF12519">
    <property type="entry name" value="MDM10"/>
    <property type="match status" value="1"/>
</dbReference>
<dbReference type="EMBL" id="JAEUBD010001540">
    <property type="protein sequence ID" value="KAH3659203.1"/>
    <property type="molecule type" value="Genomic_DNA"/>
</dbReference>
<dbReference type="GO" id="GO:0051654">
    <property type="term" value="P:establishment of mitochondrion localization"/>
    <property type="evidence" value="ECO:0007669"/>
    <property type="project" value="TreeGrafter"/>
</dbReference>
<organism evidence="8 9">
    <name type="scientific">Ogataea polymorpha</name>
    <dbReference type="NCBI Taxonomy" id="460523"/>
    <lineage>
        <taxon>Eukaryota</taxon>
        <taxon>Fungi</taxon>
        <taxon>Dikarya</taxon>
        <taxon>Ascomycota</taxon>
        <taxon>Saccharomycotina</taxon>
        <taxon>Pichiomycetes</taxon>
        <taxon>Pichiales</taxon>
        <taxon>Pichiaceae</taxon>
        <taxon>Ogataea</taxon>
    </lineage>
</organism>
<keyword evidence="1 6" id="KW-1134">Transmembrane beta strand</keyword>
<protein>
    <recommendedName>
        <fullName evidence="6">Mitochondrial distribution and morphology protein 10</fullName>
    </recommendedName>
    <alternativeName>
        <fullName evidence="6">Mitochondrial inheritance component MDM10</fullName>
    </alternativeName>
</protein>
<comment type="domain">
    <text evidence="6">Lacks alpha-helical transmembrane segments, suggesting that it resides in the membrane via beta-sheet conformations similar to those predicted for other outer membrane proteins and porin.</text>
</comment>
<sequence>MVLSAKIEEQQRHNIDDEHDLGSKPDVAGVDRREQSVAAQKQHHDHADEERKSGVSNARPRSSPNDSLCCEKYESDEIVKSSGALMSLSDPSDQTSESDEQAISSSFSLIRGSSDGDIVGELGGDATGSISDGISATGGQVLDFPIPSGFSMTVSSKNTENSFTSMSISQLGELAGSLSYMYSSVDLASVYNDTASVSLQSMFEGYRLLSSPRISNYSQRPTLLYGKMYFPSQFLEGMFIKRLSENSQLLIKFINTPKLNKLYNSTTIMNICYQRQTPKSAQEYVFSTNEALFGLRYIYNLGAPTPAADASLFSVGCELWCAAQSLAPGMSTGLRYSTHLTSSGKPLTMTLVINPLLGSIESTYAIKTSVLSTFVSKYNFNVYSYESDLSLGCHLWRLSDENKSVTDERFNKLKTEQQKELVDSFMHIDPAHMLSETNSTRLFISQHQTSDFSSSLKCATSLNKQQVSLLWEGRFKDWLLSTGVKFDYKDMNPKSLGHHRVVKLQLVLGQLQNVLLDSVSANYSVNVDRLGLADSVSTVLCLLVVMGVERLVENDNVVGTNQIDTKSTCLGTKQHHRHIVGLVKFVDDSLSFVNGGLSVQSQELDLVQTEHHF</sequence>
<comment type="subcellular location">
    <subcellularLocation>
        <location evidence="6">Mitochondrion outer membrane</location>
        <topology evidence="6">Multi-pass membrane protein</topology>
    </subcellularLocation>
    <text evidence="6">The ERMES/MDM complex localizes to a few discrete foci (around 10 per single cell), that represent mitochondria-endoplasmic reticulum junctions. These foci are often found next to mtDNA nucleoids.</text>
</comment>
<evidence type="ECO:0000256" key="2">
    <source>
        <dbReference type="ARBA" id="ARBA00022692"/>
    </source>
</evidence>
<dbReference type="AlphaFoldDB" id="A0A9P8NSQ5"/>
<feature type="compositionally biased region" description="Polar residues" evidence="7">
    <location>
        <begin position="54"/>
        <end position="66"/>
    </location>
</feature>
<reference evidence="8" key="2">
    <citation type="submission" date="2021-01" db="EMBL/GenBank/DDBJ databases">
        <authorList>
            <person name="Schikora-Tamarit M.A."/>
        </authorList>
    </citation>
    <scope>NUCLEOTIDE SEQUENCE</scope>
    <source>
        <strain evidence="8">NCAIM Y.01608</strain>
    </source>
</reference>
<accession>A0A9P8NSQ5</accession>
<keyword evidence="5 6" id="KW-0472">Membrane</keyword>
<reference evidence="8" key="1">
    <citation type="journal article" date="2021" name="Open Biol.">
        <title>Shared evolutionary footprints suggest mitochondrial oxidative damage underlies multiple complex I losses in fungi.</title>
        <authorList>
            <person name="Schikora-Tamarit M.A."/>
            <person name="Marcet-Houben M."/>
            <person name="Nosek J."/>
            <person name="Gabaldon T."/>
        </authorList>
    </citation>
    <scope>NUCLEOTIDE SEQUENCE</scope>
    <source>
        <strain evidence="8">NCAIM Y.01608</strain>
    </source>
</reference>
<dbReference type="GO" id="GO:0045040">
    <property type="term" value="P:protein insertion into mitochondrial outer membrane"/>
    <property type="evidence" value="ECO:0007669"/>
    <property type="project" value="UniProtKB-UniRule"/>
</dbReference>
<evidence type="ECO:0000313" key="8">
    <source>
        <dbReference type="EMBL" id="KAH3659203.1"/>
    </source>
</evidence>
<feature type="region of interest" description="Disordered" evidence="7">
    <location>
        <begin position="1"/>
        <end position="104"/>
    </location>
</feature>
<evidence type="ECO:0000256" key="5">
    <source>
        <dbReference type="ARBA" id="ARBA00023136"/>
    </source>
</evidence>
<dbReference type="GO" id="GO:0032865">
    <property type="term" value="C:ERMES complex"/>
    <property type="evidence" value="ECO:0007669"/>
    <property type="project" value="UniProtKB-UniRule"/>
</dbReference>
<feature type="compositionally biased region" description="Basic and acidic residues" evidence="7">
    <location>
        <begin position="1"/>
        <end position="35"/>
    </location>
</feature>
<dbReference type="GO" id="GO:0001401">
    <property type="term" value="C:SAM complex"/>
    <property type="evidence" value="ECO:0007669"/>
    <property type="project" value="TreeGrafter"/>
</dbReference>
<dbReference type="GO" id="GO:1990456">
    <property type="term" value="P:mitochondrion-endoplasmic reticulum membrane tethering"/>
    <property type="evidence" value="ECO:0007669"/>
    <property type="project" value="UniProtKB-UniRule"/>
</dbReference>
<proteinExistence type="inferred from homology"/>
<keyword evidence="9" id="KW-1185">Reference proteome</keyword>